<evidence type="ECO:0000256" key="2">
    <source>
        <dbReference type="ARBA" id="ARBA00022801"/>
    </source>
</evidence>
<protein>
    <submittedName>
        <fullName evidence="5">Acyl carrier protein phosphodiesterase</fullName>
    </submittedName>
</protein>
<organism evidence="5 6">
    <name type="scientific">Marinobacter zhejiangensis</name>
    <dbReference type="NCBI Taxonomy" id="488535"/>
    <lineage>
        <taxon>Bacteria</taxon>
        <taxon>Pseudomonadati</taxon>
        <taxon>Pseudomonadota</taxon>
        <taxon>Gammaproteobacteria</taxon>
        <taxon>Pseudomonadales</taxon>
        <taxon>Marinobacteraceae</taxon>
        <taxon>Marinobacter</taxon>
    </lineage>
</organism>
<name>A0A1I4RZ16_9GAMM</name>
<dbReference type="STRING" id="488535.SAMN04487963_3041"/>
<dbReference type="PANTHER" id="PTHR38764">
    <property type="entry name" value="ACYL CARRIER PROTEIN PHOSPHODIESTERASE"/>
    <property type="match status" value="1"/>
</dbReference>
<evidence type="ECO:0000256" key="4">
    <source>
        <dbReference type="ARBA" id="ARBA00023160"/>
    </source>
</evidence>
<keyword evidence="4" id="KW-0276">Fatty acid metabolism</keyword>
<keyword evidence="6" id="KW-1185">Reference proteome</keyword>
<sequence length="206" mass="23445">MYNVTSTPGHTMNHLAHLFLAPANAEIRVGALLGDFSHGLESQKLPERVRAGLQHHRAVDAFTDSHPQVLAAKTLFSPQRRRFAGIALDVLFDHYLIRHWQQFSEVTLESFIGEVYQDLARNRHLMPERMAAVTSRMILDDWFSAYQDLDTVGFVLDRLAGRIRFSNEFSGALEEIIPNDTQLEEHFLAFFPDLITAAQAESGRER</sequence>
<dbReference type="Pfam" id="PF04336">
    <property type="entry name" value="ACP_PD"/>
    <property type="match status" value="1"/>
</dbReference>
<dbReference type="PANTHER" id="PTHR38764:SF1">
    <property type="entry name" value="ACYL CARRIER PROTEIN PHOSPHODIESTERASE"/>
    <property type="match status" value="1"/>
</dbReference>
<evidence type="ECO:0000313" key="6">
    <source>
        <dbReference type="Proteomes" id="UP000198519"/>
    </source>
</evidence>
<reference evidence="6" key="1">
    <citation type="submission" date="2016-10" db="EMBL/GenBank/DDBJ databases">
        <authorList>
            <person name="Varghese N."/>
            <person name="Submissions S."/>
        </authorList>
    </citation>
    <scope>NUCLEOTIDE SEQUENCE [LARGE SCALE GENOMIC DNA]</scope>
    <source>
        <strain evidence="6">CGMCC 1.7061</strain>
    </source>
</reference>
<evidence type="ECO:0000313" key="5">
    <source>
        <dbReference type="EMBL" id="SFM57546.1"/>
    </source>
</evidence>
<proteinExistence type="predicted"/>
<accession>A0A1I4RZ16</accession>
<keyword evidence="1" id="KW-0444">Lipid biosynthesis</keyword>
<keyword evidence="2" id="KW-0378">Hydrolase</keyword>
<dbReference type="PIRSF" id="PIRSF011489">
    <property type="entry name" value="DUF479"/>
    <property type="match status" value="1"/>
</dbReference>
<gene>
    <name evidence="5" type="ORF">SAMN04487963_3041</name>
</gene>
<dbReference type="GO" id="GO:0006633">
    <property type="term" value="P:fatty acid biosynthetic process"/>
    <property type="evidence" value="ECO:0007669"/>
    <property type="project" value="UniProtKB-KW"/>
</dbReference>
<keyword evidence="4" id="KW-0275">Fatty acid biosynthesis</keyword>
<evidence type="ECO:0000256" key="1">
    <source>
        <dbReference type="ARBA" id="ARBA00022516"/>
    </source>
</evidence>
<dbReference type="GO" id="GO:0008770">
    <property type="term" value="F:[acyl-carrier-protein] phosphodiesterase activity"/>
    <property type="evidence" value="ECO:0007669"/>
    <property type="project" value="InterPro"/>
</dbReference>
<dbReference type="EMBL" id="FOUE01000004">
    <property type="protein sequence ID" value="SFM57546.1"/>
    <property type="molecule type" value="Genomic_DNA"/>
</dbReference>
<dbReference type="AlphaFoldDB" id="A0A1I4RZ16"/>
<dbReference type="Proteomes" id="UP000198519">
    <property type="component" value="Unassembled WGS sequence"/>
</dbReference>
<evidence type="ECO:0000256" key="3">
    <source>
        <dbReference type="ARBA" id="ARBA00023098"/>
    </source>
</evidence>
<keyword evidence="3" id="KW-0443">Lipid metabolism</keyword>
<dbReference type="InterPro" id="IPR007431">
    <property type="entry name" value="ACP_PD"/>
</dbReference>